<dbReference type="Proteomes" id="UP001196565">
    <property type="component" value="Unassembled WGS sequence"/>
</dbReference>
<protein>
    <recommendedName>
        <fullName evidence="5">Secreted protein</fullName>
    </recommendedName>
</protein>
<gene>
    <name evidence="3" type="ORF">KPL78_01095</name>
</gene>
<sequence>MSPPFRRAVGPAAIAALTLLTQVTAFGQPVPPGPTRAPGIMFDTAQLPQTHGVVARYSLGPRGEVDGLILQDGTQVQLPSHLGSELVFAARPGDAVTVRGLLAIGVPLVAAVSVRNDATGAEVVDAGGGPHGGEVTVGASGPVQTVLRGRRGEVNGAILVDGTTVRVPPHAAVQMAELLRPGATLAVRGEGRTTVFGRVIEARFAGPSMDRLTEIAGPGPRDMSPPHPPRPPRG</sequence>
<feature type="region of interest" description="Disordered" evidence="1">
    <location>
        <begin position="210"/>
        <end position="234"/>
    </location>
</feature>
<comment type="caution">
    <text evidence="3">The sequence shown here is derived from an EMBL/GenBank/DDBJ whole genome shotgun (WGS) entry which is preliminary data.</text>
</comment>
<feature type="signal peptide" evidence="2">
    <location>
        <begin position="1"/>
        <end position="27"/>
    </location>
</feature>
<keyword evidence="4" id="KW-1185">Reference proteome</keyword>
<name>A0ABS7A251_9PROT</name>
<organism evidence="3 4">
    <name type="scientific">Roseomonas alba</name>
    <dbReference type="NCBI Taxonomy" id="2846776"/>
    <lineage>
        <taxon>Bacteria</taxon>
        <taxon>Pseudomonadati</taxon>
        <taxon>Pseudomonadota</taxon>
        <taxon>Alphaproteobacteria</taxon>
        <taxon>Acetobacterales</taxon>
        <taxon>Roseomonadaceae</taxon>
        <taxon>Roseomonas</taxon>
    </lineage>
</organism>
<keyword evidence="2" id="KW-0732">Signal</keyword>
<evidence type="ECO:0000313" key="3">
    <source>
        <dbReference type="EMBL" id="MBW6396417.1"/>
    </source>
</evidence>
<evidence type="ECO:0008006" key="5">
    <source>
        <dbReference type="Google" id="ProtNLM"/>
    </source>
</evidence>
<feature type="compositionally biased region" description="Pro residues" evidence="1">
    <location>
        <begin position="223"/>
        <end position="234"/>
    </location>
</feature>
<dbReference type="EMBL" id="JAHYBZ010000001">
    <property type="protein sequence ID" value="MBW6396417.1"/>
    <property type="molecule type" value="Genomic_DNA"/>
</dbReference>
<reference evidence="3 4" key="1">
    <citation type="submission" date="2021-07" db="EMBL/GenBank/DDBJ databases">
        <authorList>
            <person name="So Y."/>
        </authorList>
    </citation>
    <scope>NUCLEOTIDE SEQUENCE [LARGE SCALE GENOMIC DNA]</scope>
    <source>
        <strain evidence="3 4">HJA6</strain>
    </source>
</reference>
<accession>A0ABS7A251</accession>
<proteinExistence type="predicted"/>
<evidence type="ECO:0000256" key="1">
    <source>
        <dbReference type="SAM" id="MobiDB-lite"/>
    </source>
</evidence>
<feature type="chain" id="PRO_5047488229" description="Secreted protein" evidence="2">
    <location>
        <begin position="28"/>
        <end position="234"/>
    </location>
</feature>
<dbReference type="RefSeq" id="WP_219760798.1">
    <property type="nucleotide sequence ID" value="NZ_JAHYBZ010000001.1"/>
</dbReference>
<evidence type="ECO:0000256" key="2">
    <source>
        <dbReference type="SAM" id="SignalP"/>
    </source>
</evidence>
<evidence type="ECO:0000313" key="4">
    <source>
        <dbReference type="Proteomes" id="UP001196565"/>
    </source>
</evidence>